<dbReference type="KEGG" id="dpx:DAPPUDRAFT_320933"/>
<dbReference type="OrthoDB" id="6349772at2759"/>
<evidence type="ECO:0000259" key="1">
    <source>
        <dbReference type="Pfam" id="PF22965"/>
    </source>
</evidence>
<dbReference type="eggNOG" id="KOG1988">
    <property type="taxonomic scope" value="Eukaryota"/>
</dbReference>
<accession>E9GRH1</accession>
<protein>
    <recommendedName>
        <fullName evidence="1">Integrator complex subunit 7 C-terminal domain-containing protein</fullName>
    </recommendedName>
</protein>
<sequence>MTQTVESTYLRASQQGVMTVEDDLPMINKTVQADHVAVRSMATRCAEAVHLVRRFRDGNPDLKLINHLNVGCILDCLKLLIETPLCFPRFMFQTLQTTSIKLVVSPQPRVAGEAITTTIGSQLAVKVEGIVQVTSSRDILDGGNAFDEHRVGAGSGGGRGHPTGYARRFLAAQNVFPRATQPAVHLPALRPVRQRRPPEPDHLRVV</sequence>
<evidence type="ECO:0000313" key="3">
    <source>
        <dbReference type="Proteomes" id="UP000000305"/>
    </source>
</evidence>
<feature type="domain" description="Integrator complex subunit 7 C-terminal" evidence="1">
    <location>
        <begin position="101"/>
        <end position="138"/>
    </location>
</feature>
<dbReference type="Pfam" id="PF22965">
    <property type="entry name" value="INTS7_C"/>
    <property type="match status" value="1"/>
</dbReference>
<dbReference type="STRING" id="6669.E9GRH1"/>
<dbReference type="GO" id="GO:0032039">
    <property type="term" value="C:integrator complex"/>
    <property type="evidence" value="ECO:0007669"/>
    <property type="project" value="InterPro"/>
</dbReference>
<dbReference type="InterPro" id="IPR054519">
    <property type="entry name" value="INTS7_C"/>
</dbReference>
<dbReference type="HOGENOM" id="CLU_1333138_0_0_1"/>
<organism evidence="2 3">
    <name type="scientific">Daphnia pulex</name>
    <name type="common">Water flea</name>
    <dbReference type="NCBI Taxonomy" id="6669"/>
    <lineage>
        <taxon>Eukaryota</taxon>
        <taxon>Metazoa</taxon>
        <taxon>Ecdysozoa</taxon>
        <taxon>Arthropoda</taxon>
        <taxon>Crustacea</taxon>
        <taxon>Branchiopoda</taxon>
        <taxon>Diplostraca</taxon>
        <taxon>Cladocera</taxon>
        <taxon>Anomopoda</taxon>
        <taxon>Daphniidae</taxon>
        <taxon>Daphnia</taxon>
    </lineage>
</organism>
<dbReference type="AlphaFoldDB" id="E9GRH1"/>
<keyword evidence="3" id="KW-1185">Reference proteome</keyword>
<dbReference type="PhylomeDB" id="E9GRH1"/>
<dbReference type="EMBL" id="GL732560">
    <property type="protein sequence ID" value="EFX77916.1"/>
    <property type="molecule type" value="Genomic_DNA"/>
</dbReference>
<dbReference type="GO" id="GO:0016180">
    <property type="term" value="P:snRNA processing"/>
    <property type="evidence" value="ECO:0007669"/>
    <property type="project" value="InterPro"/>
</dbReference>
<dbReference type="PANTHER" id="PTHR13322">
    <property type="entry name" value="C1ORF73 PROTEIN"/>
    <property type="match status" value="1"/>
</dbReference>
<gene>
    <name evidence="2" type="ORF">DAPPUDRAFT_320933</name>
</gene>
<reference evidence="2 3" key="1">
    <citation type="journal article" date="2011" name="Science">
        <title>The ecoresponsive genome of Daphnia pulex.</title>
        <authorList>
            <person name="Colbourne J.K."/>
            <person name="Pfrender M.E."/>
            <person name="Gilbert D."/>
            <person name="Thomas W.K."/>
            <person name="Tucker A."/>
            <person name="Oakley T.H."/>
            <person name="Tokishita S."/>
            <person name="Aerts A."/>
            <person name="Arnold G.J."/>
            <person name="Basu M.K."/>
            <person name="Bauer D.J."/>
            <person name="Caceres C.E."/>
            <person name="Carmel L."/>
            <person name="Casola C."/>
            <person name="Choi J.H."/>
            <person name="Detter J.C."/>
            <person name="Dong Q."/>
            <person name="Dusheyko S."/>
            <person name="Eads B.D."/>
            <person name="Frohlich T."/>
            <person name="Geiler-Samerotte K.A."/>
            <person name="Gerlach D."/>
            <person name="Hatcher P."/>
            <person name="Jogdeo S."/>
            <person name="Krijgsveld J."/>
            <person name="Kriventseva E.V."/>
            <person name="Kultz D."/>
            <person name="Laforsch C."/>
            <person name="Lindquist E."/>
            <person name="Lopez J."/>
            <person name="Manak J.R."/>
            <person name="Muller J."/>
            <person name="Pangilinan J."/>
            <person name="Patwardhan R.P."/>
            <person name="Pitluck S."/>
            <person name="Pritham E.J."/>
            <person name="Rechtsteiner A."/>
            <person name="Rho M."/>
            <person name="Rogozin I.B."/>
            <person name="Sakarya O."/>
            <person name="Salamov A."/>
            <person name="Schaack S."/>
            <person name="Shapiro H."/>
            <person name="Shiga Y."/>
            <person name="Skalitzky C."/>
            <person name="Smith Z."/>
            <person name="Souvorov A."/>
            <person name="Sung W."/>
            <person name="Tang Z."/>
            <person name="Tsuchiya D."/>
            <person name="Tu H."/>
            <person name="Vos H."/>
            <person name="Wang M."/>
            <person name="Wolf Y.I."/>
            <person name="Yamagata H."/>
            <person name="Yamada T."/>
            <person name="Ye Y."/>
            <person name="Shaw J.R."/>
            <person name="Andrews J."/>
            <person name="Crease T.J."/>
            <person name="Tang H."/>
            <person name="Lucas S.M."/>
            <person name="Robertson H.M."/>
            <person name="Bork P."/>
            <person name="Koonin E.V."/>
            <person name="Zdobnov E.M."/>
            <person name="Grigoriev I.V."/>
            <person name="Lynch M."/>
            <person name="Boore J.L."/>
        </authorList>
    </citation>
    <scope>NUCLEOTIDE SEQUENCE [LARGE SCALE GENOMIC DNA]</scope>
</reference>
<dbReference type="InParanoid" id="E9GRH1"/>
<name>E9GRH1_DAPPU</name>
<dbReference type="Proteomes" id="UP000000305">
    <property type="component" value="Unassembled WGS sequence"/>
</dbReference>
<dbReference type="PANTHER" id="PTHR13322:SF2">
    <property type="entry name" value="INTEGRATOR COMPLEX SUBUNIT 7"/>
    <property type="match status" value="1"/>
</dbReference>
<evidence type="ECO:0000313" key="2">
    <source>
        <dbReference type="EMBL" id="EFX77916.1"/>
    </source>
</evidence>
<dbReference type="InterPro" id="IPR033060">
    <property type="entry name" value="INTS7"/>
</dbReference>
<proteinExistence type="predicted"/>